<name>E3L394_PUCGT</name>
<dbReference type="OrthoDB" id="10345077at2759"/>
<dbReference type="EMBL" id="DS178340">
    <property type="protein sequence ID" value="EFP91019.2"/>
    <property type="molecule type" value="Genomic_DNA"/>
</dbReference>
<dbReference type="Pfam" id="PF18802">
    <property type="entry name" value="CxC1"/>
    <property type="match status" value="1"/>
</dbReference>
<dbReference type="PANTHER" id="PTHR33096">
    <property type="entry name" value="CXC2 DOMAIN-CONTAINING PROTEIN"/>
    <property type="match status" value="1"/>
</dbReference>
<reference key="1">
    <citation type="submission" date="2007-01" db="EMBL/GenBank/DDBJ databases">
        <title>The Genome Sequence of Puccinia graminis f. sp. tritici Strain CRL 75-36-700-3.</title>
        <authorList>
            <consortium name="The Broad Institute Genome Sequencing Platform"/>
            <person name="Birren B."/>
            <person name="Lander E."/>
            <person name="Galagan J."/>
            <person name="Nusbaum C."/>
            <person name="Devon K."/>
            <person name="Cuomo C."/>
            <person name="Jaffe D."/>
            <person name="Butler J."/>
            <person name="Alvarez P."/>
            <person name="Gnerre S."/>
            <person name="Grabherr M."/>
            <person name="Mauceli E."/>
            <person name="Brockman W."/>
            <person name="Young S."/>
            <person name="LaButti K."/>
            <person name="Sykes S."/>
            <person name="DeCaprio D."/>
            <person name="Crawford M."/>
            <person name="Koehrsen M."/>
            <person name="Engels R."/>
            <person name="Montgomery P."/>
            <person name="Pearson M."/>
            <person name="Howarth C."/>
            <person name="Larson L."/>
            <person name="White J."/>
            <person name="Zeng Q."/>
            <person name="Kodira C."/>
            <person name="Yandava C."/>
            <person name="Alvarado L."/>
            <person name="O'Leary S."/>
            <person name="Szabo L."/>
            <person name="Dean R."/>
            <person name="Schein J."/>
        </authorList>
    </citation>
    <scope>NUCLEOTIDE SEQUENCE</scope>
    <source>
        <strain>CRL 75-36-700-3</strain>
    </source>
</reference>
<dbReference type="InterPro" id="IPR041320">
    <property type="entry name" value="CxC1"/>
</dbReference>
<dbReference type="HOGENOM" id="CLU_011407_0_1_1"/>
<sequence length="501" mass="58897">MPPFEGEGGKKPKQKRKPTTSAGVYFSQAIELEQNHMLSTGEGQANRTTTDNTGNQYEDLQQQQTNCDQLDQEFDYNPQHSTSHHFNFTDHENSSSNIRVQQLHQHFQAEHVKKKRLLEEKHWEEVYDSMLYDSMFSSFKQCAVKTADWGDEDKWRQDWKGRCPCLDKQSRPLVLVNILNQVRLIQMGYIRTSPKFPRSAFSIRLLRLHDIIWKNCAVSITPFAKAIDEYLDANNPLILVSGADMDSDPLYTTRDWRKTLSTSVDVYREMLRREKIISKEMLEMDPMDKMADICTKCYGPCVSGKKPNEPDYIVCMYGNFQHQRHLAASHKISQSSQHKTLFISPEEVKDMEDRMNTVNHQAEGNVSLRNLFSEERQFNQLMFGTSVFHAYVHQWSCQLRYNPCLNSGWVKLLFERGKNVEELFIKSIEKLKEIEDQHGYTSEYLTQQWLRQRECQLSAMENDSEREMIEYAEQLVEVEDELQETQAKRRRTRTEEDHEKL</sequence>
<accession>E3L394</accession>
<keyword evidence="4" id="KW-1185">Reference proteome</keyword>
<dbReference type="InParanoid" id="E3L394"/>
<dbReference type="AlphaFoldDB" id="E3L394"/>
<feature type="domain" description="CxC1-like cysteine cluster associated with KDZ transposases" evidence="2">
    <location>
        <begin position="180"/>
        <end position="233"/>
    </location>
</feature>
<dbReference type="InterPro" id="IPR040521">
    <property type="entry name" value="KDZ"/>
</dbReference>
<dbReference type="VEuPathDB" id="FungiDB:PGTG_17291"/>
<feature type="region of interest" description="Disordered" evidence="1">
    <location>
        <begin position="480"/>
        <end position="501"/>
    </location>
</feature>
<evidence type="ECO:0000313" key="4">
    <source>
        <dbReference type="Proteomes" id="UP000008783"/>
    </source>
</evidence>
<feature type="region of interest" description="Disordered" evidence="1">
    <location>
        <begin position="1"/>
        <end position="23"/>
    </location>
</feature>
<reference evidence="4" key="2">
    <citation type="journal article" date="2011" name="Proc. Natl. Acad. Sci. U.S.A.">
        <title>Obligate biotrophy features unraveled by the genomic analysis of rust fungi.</title>
        <authorList>
            <person name="Duplessis S."/>
            <person name="Cuomo C.A."/>
            <person name="Lin Y.-C."/>
            <person name="Aerts A."/>
            <person name="Tisserant E."/>
            <person name="Veneault-Fourrey C."/>
            <person name="Joly D.L."/>
            <person name="Hacquard S."/>
            <person name="Amselem J."/>
            <person name="Cantarel B.L."/>
            <person name="Chiu R."/>
            <person name="Coutinho P.M."/>
            <person name="Feau N."/>
            <person name="Field M."/>
            <person name="Frey P."/>
            <person name="Gelhaye E."/>
            <person name="Goldberg J."/>
            <person name="Grabherr M.G."/>
            <person name="Kodira C.D."/>
            <person name="Kohler A."/>
            <person name="Kuees U."/>
            <person name="Lindquist E.A."/>
            <person name="Lucas S.M."/>
            <person name="Mago R."/>
            <person name="Mauceli E."/>
            <person name="Morin E."/>
            <person name="Murat C."/>
            <person name="Pangilinan J.L."/>
            <person name="Park R."/>
            <person name="Pearson M."/>
            <person name="Quesneville H."/>
            <person name="Rouhier N."/>
            <person name="Sakthikumar S."/>
            <person name="Salamov A.A."/>
            <person name="Schmutz J."/>
            <person name="Selles B."/>
            <person name="Shapiro H."/>
            <person name="Tanguay P."/>
            <person name="Tuskan G.A."/>
            <person name="Henrissat B."/>
            <person name="Van de Peer Y."/>
            <person name="Rouze P."/>
            <person name="Ellis J.G."/>
            <person name="Dodds P.N."/>
            <person name="Schein J.E."/>
            <person name="Zhong S."/>
            <person name="Hamelin R.C."/>
            <person name="Grigoriev I.V."/>
            <person name="Szabo L.J."/>
            <person name="Martin F."/>
        </authorList>
    </citation>
    <scope>NUCLEOTIDE SEQUENCE [LARGE SCALE GENOMIC DNA]</scope>
    <source>
        <strain evidence="4">CRL 75-36-700-3 / race SCCL</strain>
    </source>
</reference>
<proteinExistence type="predicted"/>
<evidence type="ECO:0000313" key="3">
    <source>
        <dbReference type="EMBL" id="EFP91019.2"/>
    </source>
</evidence>
<protein>
    <recommendedName>
        <fullName evidence="2">CxC1-like cysteine cluster associated with KDZ transposases domain-containing protein</fullName>
    </recommendedName>
</protein>
<dbReference type="PANTHER" id="PTHR33096:SF1">
    <property type="entry name" value="CXC1-LIKE CYSTEINE CLUSTER ASSOCIATED WITH KDZ TRANSPOSASES DOMAIN-CONTAINING PROTEIN"/>
    <property type="match status" value="1"/>
</dbReference>
<dbReference type="Proteomes" id="UP000008783">
    <property type="component" value="Unassembled WGS sequence"/>
</dbReference>
<gene>
    <name evidence="3" type="ORF">PGTG_17291</name>
</gene>
<evidence type="ECO:0000259" key="2">
    <source>
        <dbReference type="Pfam" id="PF18802"/>
    </source>
</evidence>
<dbReference type="RefSeq" id="XP_003335438.2">
    <property type="nucleotide sequence ID" value="XM_003335390.2"/>
</dbReference>
<dbReference type="eggNOG" id="ENOG502SMER">
    <property type="taxonomic scope" value="Eukaryota"/>
</dbReference>
<dbReference type="KEGG" id="pgr:PGTG_17291"/>
<dbReference type="GeneID" id="10528517"/>
<dbReference type="Pfam" id="PF18758">
    <property type="entry name" value="KDZ"/>
    <property type="match status" value="1"/>
</dbReference>
<evidence type="ECO:0000256" key="1">
    <source>
        <dbReference type="SAM" id="MobiDB-lite"/>
    </source>
</evidence>
<organism evidence="3 4">
    <name type="scientific">Puccinia graminis f. sp. tritici (strain CRL 75-36-700-3 / race SCCL)</name>
    <name type="common">Black stem rust fungus</name>
    <dbReference type="NCBI Taxonomy" id="418459"/>
    <lineage>
        <taxon>Eukaryota</taxon>
        <taxon>Fungi</taxon>
        <taxon>Dikarya</taxon>
        <taxon>Basidiomycota</taxon>
        <taxon>Pucciniomycotina</taxon>
        <taxon>Pucciniomycetes</taxon>
        <taxon>Pucciniales</taxon>
        <taxon>Pucciniaceae</taxon>
        <taxon>Puccinia</taxon>
    </lineage>
</organism>